<dbReference type="Proteomes" id="UP000729913">
    <property type="component" value="Unassembled WGS sequence"/>
</dbReference>
<dbReference type="Pfam" id="PF00501">
    <property type="entry name" value="AMP-binding"/>
    <property type="match status" value="1"/>
</dbReference>
<dbReference type="Pfam" id="PF13193">
    <property type="entry name" value="AMP-binding_C"/>
    <property type="match status" value="1"/>
</dbReference>
<dbReference type="FunFam" id="3.30.300.30:FF:000007">
    <property type="entry name" value="4-coumarate--CoA ligase 2"/>
    <property type="match status" value="1"/>
</dbReference>
<keyword evidence="9" id="KW-1185">Reference proteome</keyword>
<feature type="domain" description="AMP-dependent synthetase/ligase" evidence="6">
    <location>
        <begin position="140"/>
        <end position="497"/>
    </location>
</feature>
<dbReference type="EMBL" id="JAAOIC020000016">
    <property type="protein sequence ID" value="KAG8041491.1"/>
    <property type="molecule type" value="Genomic_DNA"/>
</dbReference>
<proteinExistence type="inferred from homology"/>
<dbReference type="PROSITE" id="PS00455">
    <property type="entry name" value="AMP_BINDING"/>
    <property type="match status" value="1"/>
</dbReference>
<dbReference type="CDD" id="cd05911">
    <property type="entry name" value="Firefly_Luc_like"/>
    <property type="match status" value="1"/>
</dbReference>
<evidence type="ECO:0000256" key="4">
    <source>
        <dbReference type="ARBA" id="ARBA00023140"/>
    </source>
</evidence>
<comment type="caution">
    <text evidence="8">The sequence shown here is derived from an EMBL/GenBank/DDBJ whole genome shotgun (WGS) entry which is preliminary data.</text>
</comment>
<feature type="domain" description="AMP-binding enzyme C-terminal" evidence="7">
    <location>
        <begin position="549"/>
        <end position="625"/>
    </location>
</feature>
<keyword evidence="4" id="KW-0576">Peroxisome</keyword>
<evidence type="ECO:0000256" key="2">
    <source>
        <dbReference type="ARBA" id="ARBA00006432"/>
    </source>
</evidence>
<feature type="non-terminal residue" evidence="8">
    <location>
        <position position="637"/>
    </location>
</feature>
<feature type="compositionally biased region" description="Polar residues" evidence="5">
    <location>
        <begin position="54"/>
        <end position="70"/>
    </location>
</feature>
<evidence type="ECO:0000256" key="3">
    <source>
        <dbReference type="ARBA" id="ARBA00022598"/>
    </source>
</evidence>
<feature type="region of interest" description="Disordered" evidence="5">
    <location>
        <begin position="1"/>
        <end position="70"/>
    </location>
</feature>
<gene>
    <name evidence="8" type="ORF">G9C98_002784</name>
</gene>
<dbReference type="GO" id="GO:0005777">
    <property type="term" value="C:peroxisome"/>
    <property type="evidence" value="ECO:0007669"/>
    <property type="project" value="UniProtKB-SubCell"/>
</dbReference>
<keyword evidence="3" id="KW-0436">Ligase</keyword>
<reference evidence="8" key="1">
    <citation type="submission" date="2020-03" db="EMBL/GenBank/DDBJ databases">
        <authorList>
            <person name="Chebbi M.A."/>
            <person name="Drezen J.M."/>
        </authorList>
    </citation>
    <scope>NUCLEOTIDE SEQUENCE</scope>
    <source>
        <tissue evidence="8">Whole body</tissue>
    </source>
</reference>
<dbReference type="GO" id="GO:0016405">
    <property type="term" value="F:CoA-ligase activity"/>
    <property type="evidence" value="ECO:0007669"/>
    <property type="project" value="TreeGrafter"/>
</dbReference>
<evidence type="ECO:0000313" key="8">
    <source>
        <dbReference type="EMBL" id="KAG8041491.1"/>
    </source>
</evidence>
<evidence type="ECO:0000256" key="5">
    <source>
        <dbReference type="SAM" id="MobiDB-lite"/>
    </source>
</evidence>
<name>A0A8J5V178_9HYME</name>
<dbReference type="InterPro" id="IPR020845">
    <property type="entry name" value="AMP-binding_CS"/>
</dbReference>
<evidence type="ECO:0000259" key="6">
    <source>
        <dbReference type="Pfam" id="PF00501"/>
    </source>
</evidence>
<evidence type="ECO:0000256" key="1">
    <source>
        <dbReference type="ARBA" id="ARBA00004275"/>
    </source>
</evidence>
<organism evidence="8 9">
    <name type="scientific">Cotesia typhae</name>
    <dbReference type="NCBI Taxonomy" id="2053667"/>
    <lineage>
        <taxon>Eukaryota</taxon>
        <taxon>Metazoa</taxon>
        <taxon>Ecdysozoa</taxon>
        <taxon>Arthropoda</taxon>
        <taxon>Hexapoda</taxon>
        <taxon>Insecta</taxon>
        <taxon>Pterygota</taxon>
        <taxon>Neoptera</taxon>
        <taxon>Endopterygota</taxon>
        <taxon>Hymenoptera</taxon>
        <taxon>Apocrita</taxon>
        <taxon>Ichneumonoidea</taxon>
        <taxon>Braconidae</taxon>
        <taxon>Microgastrinae</taxon>
        <taxon>Cotesia</taxon>
    </lineage>
</organism>
<evidence type="ECO:0000259" key="7">
    <source>
        <dbReference type="Pfam" id="PF13193"/>
    </source>
</evidence>
<dbReference type="PANTHER" id="PTHR24096:SF149">
    <property type="entry name" value="AMP-BINDING DOMAIN-CONTAINING PROTEIN-RELATED"/>
    <property type="match status" value="1"/>
</dbReference>
<comment type="subcellular location">
    <subcellularLocation>
        <location evidence="1">Peroxisome</location>
    </subcellularLocation>
</comment>
<accession>A0A8J5V178</accession>
<sequence length="637" mass="71143">VAVPLRNCQCPKPTPSPVTTSKPIYSPAQDLKPFSYQPPAYNPNFGYKPPPAYTPNSGYKSPPAQNLNSGYNPLTSPGLSGKYPNHQYPSYSSNVLEFSAFHEKEKPNNPQPSNNEAGKSSVTPFAMGFGVINSQHNRTEEGWSTHTSSRKTCIKLSKYLEQKGIKVGDTVAISSENILNYFIAVFGTIYRGAAIAPMNPDYLEDEIKRCCRISRPRLIFVSLKTRDRIFHATKSLPWKIELIQLESSNNNSNIVTLDSIISNFDNKNYENNFYQNFQPESVKKTKEQEIVILYSSGTTGLPKGVMLSHHNALTILYTFRSRQFREFQEKSIDLIFLPFYHGYGFAMMMSIITMGTTAVAMKSFEPELFCRAIEKFKVNTLPLVPPIMIFLAKSPIVSKYDFRSLKEIICGAAPLSREVREAVKSRFPWAKIRTGYGMTELSVAVCLSDRNSQKSETIGNLTSGICCKVIDPGTSKSLKAYETGELCFKGDHVMLGYRDDPEATGQTIDHHGWLHTGDLGYFDHDGDLFIVGRLKELIKSKGFQIAPAEIENILLSHPDVNDAAVFGKYDATGDQVPVAFVVKKPQSDVTGEQLRKFVDDKVSIQKHLRGGVKFIDAIPKSPAGKILRHQLELISKL</sequence>
<dbReference type="PANTHER" id="PTHR24096">
    <property type="entry name" value="LONG-CHAIN-FATTY-ACID--COA LIGASE"/>
    <property type="match status" value="1"/>
</dbReference>
<dbReference type="InterPro" id="IPR000873">
    <property type="entry name" value="AMP-dep_synth/lig_dom"/>
</dbReference>
<dbReference type="OrthoDB" id="10253869at2759"/>
<comment type="similarity">
    <text evidence="2">Belongs to the ATP-dependent AMP-binding enzyme family.</text>
</comment>
<evidence type="ECO:0000313" key="9">
    <source>
        <dbReference type="Proteomes" id="UP000729913"/>
    </source>
</evidence>
<dbReference type="InterPro" id="IPR025110">
    <property type="entry name" value="AMP-bd_C"/>
</dbReference>
<reference evidence="8" key="2">
    <citation type="submission" date="2021-04" db="EMBL/GenBank/DDBJ databases">
        <title>Genome-wide patterns of bracovirus chromosomal integration into multiple host tissues during parasitism.</title>
        <authorList>
            <person name="Chebbi M.A.C."/>
        </authorList>
    </citation>
    <scope>NUCLEOTIDE SEQUENCE</scope>
    <source>
        <tissue evidence="8">Whole body</tissue>
    </source>
</reference>
<protein>
    <submittedName>
        <fullName evidence="8">Uncharacterized protein</fullName>
    </submittedName>
</protein>
<dbReference type="AlphaFoldDB" id="A0A8J5V178"/>